<evidence type="ECO:0000256" key="5">
    <source>
        <dbReference type="ARBA" id="ARBA00023136"/>
    </source>
</evidence>
<dbReference type="PANTHER" id="PTHR30086">
    <property type="entry name" value="ARGININE EXPORTER PROTEIN ARGO"/>
    <property type="match status" value="1"/>
</dbReference>
<dbReference type="RefSeq" id="WP_008872605.1">
    <property type="nucleotide sequence ID" value="NZ_CAUM01000013.1"/>
</dbReference>
<evidence type="ECO:0000256" key="6">
    <source>
        <dbReference type="SAM" id="Phobius"/>
    </source>
</evidence>
<protein>
    <submittedName>
        <fullName evidence="7">Putative Homoserine/threonine efflux protein</fullName>
    </submittedName>
</protein>
<feature type="transmembrane region" description="Helical" evidence="6">
    <location>
        <begin position="149"/>
        <end position="169"/>
    </location>
</feature>
<dbReference type="Pfam" id="PF01810">
    <property type="entry name" value="LysE"/>
    <property type="match status" value="1"/>
</dbReference>
<reference evidence="7 8" key="1">
    <citation type="submission" date="2013-02" db="EMBL/GenBank/DDBJ databases">
        <authorList>
            <person name="Genoscope - CEA"/>
        </authorList>
    </citation>
    <scope>NUCLEOTIDE SEQUENCE [LARGE SCALE GENOMIC DNA]</scope>
    <source>
        <strain evidence="7 8">STM 2683</strain>
    </source>
</reference>
<evidence type="ECO:0000256" key="2">
    <source>
        <dbReference type="ARBA" id="ARBA00022475"/>
    </source>
</evidence>
<dbReference type="STRING" id="1297569.MESS2_110038"/>
<dbReference type="PIRSF" id="PIRSF006324">
    <property type="entry name" value="LeuE"/>
    <property type="match status" value="1"/>
</dbReference>
<keyword evidence="5 6" id="KW-0472">Membrane</keyword>
<dbReference type="EMBL" id="CAUM01000013">
    <property type="protein sequence ID" value="CCV03618.1"/>
    <property type="molecule type" value="Genomic_DNA"/>
</dbReference>
<evidence type="ECO:0000256" key="4">
    <source>
        <dbReference type="ARBA" id="ARBA00022989"/>
    </source>
</evidence>
<comment type="caution">
    <text evidence="7">The sequence shown here is derived from an EMBL/GenBank/DDBJ whole genome shotgun (WGS) entry which is preliminary data.</text>
</comment>
<accession>M5EHK0</accession>
<evidence type="ECO:0000256" key="1">
    <source>
        <dbReference type="ARBA" id="ARBA00004651"/>
    </source>
</evidence>
<comment type="subcellular location">
    <subcellularLocation>
        <location evidence="1">Cell membrane</location>
        <topology evidence="1">Multi-pass membrane protein</topology>
    </subcellularLocation>
</comment>
<dbReference type="InterPro" id="IPR001123">
    <property type="entry name" value="LeuE-type"/>
</dbReference>
<gene>
    <name evidence="7" type="ORF">MESS2_110038</name>
</gene>
<dbReference type="GO" id="GO:0015171">
    <property type="term" value="F:amino acid transmembrane transporter activity"/>
    <property type="evidence" value="ECO:0007669"/>
    <property type="project" value="TreeGrafter"/>
</dbReference>
<keyword evidence="3 6" id="KW-0812">Transmembrane</keyword>
<feature type="transmembrane region" description="Helical" evidence="6">
    <location>
        <begin position="39"/>
        <end position="62"/>
    </location>
</feature>
<organism evidence="7 8">
    <name type="scientific">Mesorhizobium metallidurans STM 2683</name>
    <dbReference type="NCBI Taxonomy" id="1297569"/>
    <lineage>
        <taxon>Bacteria</taxon>
        <taxon>Pseudomonadati</taxon>
        <taxon>Pseudomonadota</taxon>
        <taxon>Alphaproteobacteria</taxon>
        <taxon>Hyphomicrobiales</taxon>
        <taxon>Phyllobacteriaceae</taxon>
        <taxon>Mesorhizobium</taxon>
    </lineage>
</organism>
<dbReference type="GO" id="GO:0005886">
    <property type="term" value="C:plasma membrane"/>
    <property type="evidence" value="ECO:0007669"/>
    <property type="project" value="UniProtKB-SubCell"/>
</dbReference>
<name>M5EHK0_9HYPH</name>
<evidence type="ECO:0000313" key="7">
    <source>
        <dbReference type="EMBL" id="CCV03618.1"/>
    </source>
</evidence>
<proteinExistence type="predicted"/>
<dbReference type="AlphaFoldDB" id="M5EHK0"/>
<sequence length="210" mass="21881">MSLFLAFLGVSFVILATPGPDTAITIRNALLGGRAGGVFTALGIAGAQTIWALATSAGIVALLVASEPLFLTVKYAGAAYLIYLGVKALQEAWRPSHQAEGAAIAKPSRRLTAASAFRQGLISDLGNPKMAVFFASLLPQFVPPGGESFAALLGLGAVFAVMTFVWLTLYATVVAKAGDFLRRPSIRRVIEGVTGVVLVSLGIRIAAEHR</sequence>
<feature type="transmembrane region" description="Helical" evidence="6">
    <location>
        <begin position="189"/>
        <end position="207"/>
    </location>
</feature>
<keyword evidence="4 6" id="KW-1133">Transmembrane helix</keyword>
<dbReference type="eggNOG" id="COG1280">
    <property type="taxonomic scope" value="Bacteria"/>
</dbReference>
<dbReference type="OrthoDB" id="9807053at2"/>
<dbReference type="Proteomes" id="UP000012062">
    <property type="component" value="Unassembled WGS sequence"/>
</dbReference>
<keyword evidence="8" id="KW-1185">Reference proteome</keyword>
<evidence type="ECO:0000313" key="8">
    <source>
        <dbReference type="Proteomes" id="UP000012062"/>
    </source>
</evidence>
<keyword evidence="2" id="KW-1003">Cell membrane</keyword>
<dbReference type="PANTHER" id="PTHR30086:SF20">
    <property type="entry name" value="ARGININE EXPORTER PROTEIN ARGO-RELATED"/>
    <property type="match status" value="1"/>
</dbReference>
<evidence type="ECO:0000256" key="3">
    <source>
        <dbReference type="ARBA" id="ARBA00022692"/>
    </source>
</evidence>